<organism evidence="3 4">
    <name type="scientific">Parthenolecanium corni</name>
    <dbReference type="NCBI Taxonomy" id="536013"/>
    <lineage>
        <taxon>Eukaryota</taxon>
        <taxon>Metazoa</taxon>
        <taxon>Ecdysozoa</taxon>
        <taxon>Arthropoda</taxon>
        <taxon>Hexapoda</taxon>
        <taxon>Insecta</taxon>
        <taxon>Pterygota</taxon>
        <taxon>Neoptera</taxon>
        <taxon>Paraneoptera</taxon>
        <taxon>Hemiptera</taxon>
        <taxon>Sternorrhyncha</taxon>
        <taxon>Coccoidea</taxon>
        <taxon>Coccidae</taxon>
        <taxon>Parthenolecanium</taxon>
    </lineage>
</organism>
<proteinExistence type="predicted"/>
<feature type="compositionally biased region" description="Polar residues" evidence="1">
    <location>
        <begin position="239"/>
        <end position="257"/>
    </location>
</feature>
<dbReference type="EMBL" id="JBBCAQ010000038">
    <property type="protein sequence ID" value="KAK7571860.1"/>
    <property type="molecule type" value="Genomic_DNA"/>
</dbReference>
<dbReference type="InterPro" id="IPR032443">
    <property type="entry name" value="RAWUL"/>
</dbReference>
<evidence type="ECO:0000256" key="1">
    <source>
        <dbReference type="SAM" id="MobiDB-lite"/>
    </source>
</evidence>
<dbReference type="CDD" id="cd17082">
    <property type="entry name" value="RAWUL_PCGF2_like"/>
    <property type="match status" value="1"/>
</dbReference>
<feature type="compositionally biased region" description="Low complexity" evidence="1">
    <location>
        <begin position="975"/>
        <end position="988"/>
    </location>
</feature>
<feature type="region of interest" description="Disordered" evidence="1">
    <location>
        <begin position="888"/>
        <end position="918"/>
    </location>
</feature>
<feature type="compositionally biased region" description="Polar residues" evidence="1">
    <location>
        <begin position="989"/>
        <end position="999"/>
    </location>
</feature>
<feature type="compositionally biased region" description="Polar residues" evidence="1">
    <location>
        <begin position="1189"/>
        <end position="1201"/>
    </location>
</feature>
<reference evidence="3 4" key="1">
    <citation type="submission" date="2024-03" db="EMBL/GenBank/DDBJ databases">
        <title>Adaptation during the transition from Ophiocordyceps entomopathogen to insect associate is accompanied by gene loss and intensified selection.</title>
        <authorList>
            <person name="Ward C.M."/>
            <person name="Onetto C.A."/>
            <person name="Borneman A.R."/>
        </authorList>
    </citation>
    <scope>NUCLEOTIDE SEQUENCE [LARGE SCALE GENOMIC DNA]</scope>
    <source>
        <strain evidence="3">AWRI1</strain>
        <tissue evidence="3">Single Adult Female</tissue>
    </source>
</reference>
<evidence type="ECO:0000313" key="4">
    <source>
        <dbReference type="Proteomes" id="UP001367676"/>
    </source>
</evidence>
<accession>A0AAN9XXE7</accession>
<evidence type="ECO:0000313" key="3">
    <source>
        <dbReference type="EMBL" id="KAK7571860.1"/>
    </source>
</evidence>
<feature type="compositionally biased region" description="Polar residues" evidence="1">
    <location>
        <begin position="1054"/>
        <end position="1064"/>
    </location>
</feature>
<feature type="region of interest" description="Disordered" evidence="1">
    <location>
        <begin position="974"/>
        <end position="1010"/>
    </location>
</feature>
<feature type="compositionally biased region" description="Low complexity" evidence="1">
    <location>
        <begin position="1093"/>
        <end position="1103"/>
    </location>
</feature>
<feature type="compositionally biased region" description="Polar residues" evidence="1">
    <location>
        <begin position="341"/>
        <end position="354"/>
    </location>
</feature>
<feature type="region of interest" description="Disordered" evidence="1">
    <location>
        <begin position="1042"/>
        <end position="1139"/>
    </location>
</feature>
<dbReference type="Proteomes" id="UP001367676">
    <property type="component" value="Unassembled WGS sequence"/>
</dbReference>
<feature type="compositionally biased region" description="Low complexity" evidence="1">
    <location>
        <begin position="481"/>
        <end position="503"/>
    </location>
</feature>
<feature type="compositionally biased region" description="Basic and acidic residues" evidence="1">
    <location>
        <begin position="1042"/>
        <end position="1053"/>
    </location>
</feature>
<dbReference type="Pfam" id="PF16207">
    <property type="entry name" value="RAWUL"/>
    <property type="match status" value="1"/>
</dbReference>
<evidence type="ECO:0000259" key="2">
    <source>
        <dbReference type="Pfam" id="PF16207"/>
    </source>
</evidence>
<feature type="region of interest" description="Disordered" evidence="1">
    <location>
        <begin position="771"/>
        <end position="792"/>
    </location>
</feature>
<feature type="region of interest" description="Disordered" evidence="1">
    <location>
        <begin position="481"/>
        <end position="509"/>
    </location>
</feature>
<dbReference type="AlphaFoldDB" id="A0AAN9XXE7"/>
<dbReference type="Gene3D" id="3.10.20.90">
    <property type="entry name" value="Phosphatidylinositol 3-kinase Catalytic Subunit, Chain A, domain 1"/>
    <property type="match status" value="1"/>
</dbReference>
<feature type="region of interest" description="Disordered" evidence="1">
    <location>
        <begin position="562"/>
        <end position="581"/>
    </location>
</feature>
<feature type="compositionally biased region" description="Polar residues" evidence="1">
    <location>
        <begin position="1118"/>
        <end position="1139"/>
    </location>
</feature>
<feature type="compositionally biased region" description="Polar residues" evidence="1">
    <location>
        <begin position="562"/>
        <end position="572"/>
    </location>
</feature>
<protein>
    <recommendedName>
        <fullName evidence="2">RAWUL domain-containing protein</fullName>
    </recommendedName>
</protein>
<gene>
    <name evidence="3" type="ORF">V9T40_014332</name>
</gene>
<name>A0AAN9XXE7_9HEMI</name>
<feature type="region of interest" description="Disordered" evidence="1">
    <location>
        <begin position="326"/>
        <end position="354"/>
    </location>
</feature>
<comment type="caution">
    <text evidence="3">The sequence shown here is derived from an EMBL/GenBank/DDBJ whole genome shotgun (WGS) entry which is preliminary data.</text>
</comment>
<feature type="region of interest" description="Disordered" evidence="1">
    <location>
        <begin position="234"/>
        <end position="260"/>
    </location>
</feature>
<feature type="region of interest" description="Disordered" evidence="1">
    <location>
        <begin position="1182"/>
        <end position="1201"/>
    </location>
</feature>
<sequence>MNEDGRRGEQANNVRLCNASVCVQVCVSFEFVCLKDTHLHPEFRGISVDRLVYSPHDTICLSLEYYDNKKEKEDWQNVGAHRVSSKPLTFLEDKLIQDIKDNDSIGKNVKHFKCPAAVRIMHLKKLIQLKYNLDIKHKVELFHRRESLPDDYSLMDIAYIYAWKRNSPLRLYYRISLPKDDSEFLQRRLFLASIFEEKSSQSTAVVPGTDACETKVKSPTNDCWRVKSPLRTPRAEPISASSSVVPGINQSPKSQSTDGDDSLIKLPSVCEPSFQEVTKCSGSQGTKVSATGTTVSVTLPSSKPKVSLTTTAVHTTPKISSKLKYYSDSKKHPKPVKTPVLNPNQTTPEKSSSNAIKSYLTISSILNEPEPKKSPLAKVARSCAVVKERLDDVKTSPTAIESSRPTTESAVLFDGTIEPLAVPPVTSNSVSSTGITTADVSPAVSTTEPKNSKLILSAAKQSVTKIPTSTSAAAPSLELAASKPVQPSSTPLTPASTALPTSSHCDKNPTSVSNCAISGNTESTVGSELNVTSTNTLVVTSTSLSTVCSNTASDSVPVKELPQSQASGNTASAMPKKAVTNPTASTTKVKVATSVAPASSIPPPLITLKSIPAPKISLPPLKPRPVQPSFILANTKIPSSLEISLTQSSDTRAASSSPVLSLQKMVTQNFAANSVDSVAKSAIKRPFIDVDEPPTVSISKASNASDEKKKLGLHNEITLTTNDTAPAKKIFSPNILPEVSITLNPHPDRPTKRITPETSFDVTCFKPSEKKEPVTNGIPSLTPIAKHTSGSSAIRKNIQNSPIKNLNTKSLRTPQRNSCSPKNRPRPFLVCDLEMKKRKLNGVDTDSANRAVENGGTKVEARVNGIAPPAQLPEAEGSILCRPQVNAKGNIEKKSSGAATSASSGPKKEGARHQGIPQLIDITTPRYTQLMAAAAAAQNAKMRSAQHLSNKFSSALHVKLPSSDESAVTNTGAALDLSSPSSCDKSSPTAPTSIKSSESPPDKKKLIQSMPPLMIPVTLSSRVDSKLSPSAQSIAKIERRVSPIAKMLDRKSDAPTTPSKGSPTGANASGRRSGGGAGDSLLRSVPFSTNGHSSSSNSVSPSSRVTKTPPSSADARHTSPSNGASLSSPLSGAKSPLTSSPTFMSMQGAASYHATMLHLMQMQQLQQNWLSKVRDPVPPHPLMFDHSKPSTSQESLFNFKK</sequence>
<feature type="compositionally biased region" description="Low complexity" evidence="1">
    <location>
        <begin position="896"/>
        <end position="905"/>
    </location>
</feature>
<feature type="domain" description="RAWUL" evidence="2">
    <location>
        <begin position="111"/>
        <end position="174"/>
    </location>
</feature>
<keyword evidence="4" id="KW-1185">Reference proteome</keyword>